<evidence type="ECO:0000313" key="2">
    <source>
        <dbReference type="Proteomes" id="UP000886520"/>
    </source>
</evidence>
<dbReference type="AlphaFoldDB" id="A0A9D4ZSE7"/>
<name>A0A9D4ZSE7_ADICA</name>
<comment type="caution">
    <text evidence="1">The sequence shown here is derived from an EMBL/GenBank/DDBJ whole genome shotgun (WGS) entry which is preliminary data.</text>
</comment>
<dbReference type="EMBL" id="JABFUD020000002">
    <property type="protein sequence ID" value="KAI5083812.1"/>
    <property type="molecule type" value="Genomic_DNA"/>
</dbReference>
<proteinExistence type="predicted"/>
<gene>
    <name evidence="1" type="ORF">GOP47_0003555</name>
</gene>
<organism evidence="1 2">
    <name type="scientific">Adiantum capillus-veneris</name>
    <name type="common">Maidenhair fern</name>
    <dbReference type="NCBI Taxonomy" id="13818"/>
    <lineage>
        <taxon>Eukaryota</taxon>
        <taxon>Viridiplantae</taxon>
        <taxon>Streptophyta</taxon>
        <taxon>Embryophyta</taxon>
        <taxon>Tracheophyta</taxon>
        <taxon>Polypodiopsida</taxon>
        <taxon>Polypodiidae</taxon>
        <taxon>Polypodiales</taxon>
        <taxon>Pteridineae</taxon>
        <taxon>Pteridaceae</taxon>
        <taxon>Vittarioideae</taxon>
        <taxon>Adiantum</taxon>
    </lineage>
</organism>
<keyword evidence="2" id="KW-1185">Reference proteome</keyword>
<dbReference type="Proteomes" id="UP000886520">
    <property type="component" value="Chromosome 3"/>
</dbReference>
<accession>A0A9D4ZSE7</accession>
<evidence type="ECO:0000313" key="1">
    <source>
        <dbReference type="EMBL" id="KAI5083812.1"/>
    </source>
</evidence>
<protein>
    <submittedName>
        <fullName evidence="1">Uncharacterized protein</fullName>
    </submittedName>
</protein>
<sequence length="110" mass="12495">MERSGFDLRQRAVRKPIKVLRFNAYLASSQLLLAEWGCRVRSIRGGVKDNKIVLTLSHKEDKDSKPHRSQSFLYTTAFFVQLPKESRGVTNLNALQFIDTTFALISGLVP</sequence>
<reference evidence="1" key="1">
    <citation type="submission" date="2021-01" db="EMBL/GenBank/DDBJ databases">
        <title>Adiantum capillus-veneris genome.</title>
        <authorList>
            <person name="Fang Y."/>
            <person name="Liao Q."/>
        </authorList>
    </citation>
    <scope>NUCLEOTIDE SEQUENCE</scope>
    <source>
        <strain evidence="1">H3</strain>
        <tissue evidence="1">Leaf</tissue>
    </source>
</reference>